<comment type="caution">
    <text evidence="2">The sequence shown here is derived from an EMBL/GenBank/DDBJ whole genome shotgun (WGS) entry which is preliminary data.</text>
</comment>
<dbReference type="EMBL" id="JBDFQZ010000002">
    <property type="protein sequence ID" value="KAK9750385.1"/>
    <property type="molecule type" value="Genomic_DNA"/>
</dbReference>
<dbReference type="Proteomes" id="UP001443914">
    <property type="component" value="Unassembled WGS sequence"/>
</dbReference>
<gene>
    <name evidence="2" type="ORF">RND81_02G192700</name>
</gene>
<evidence type="ECO:0000313" key="3">
    <source>
        <dbReference type="Proteomes" id="UP001443914"/>
    </source>
</evidence>
<feature type="compositionally biased region" description="Basic and acidic residues" evidence="1">
    <location>
        <begin position="70"/>
        <end position="79"/>
    </location>
</feature>
<sequence>MLGNKFAVPLEELMSGGYTVVDSNEKPITSGNHIVVEPNATTTQVAASLGPAVVTSTTTLVIPSAQESLIGERDVERRSTSSPSSNSTIDLATAVAHATGELWG</sequence>
<evidence type="ECO:0000256" key="1">
    <source>
        <dbReference type="SAM" id="MobiDB-lite"/>
    </source>
</evidence>
<protein>
    <submittedName>
        <fullName evidence="2">Uncharacterized protein</fullName>
    </submittedName>
</protein>
<reference evidence="2" key="1">
    <citation type="submission" date="2024-03" db="EMBL/GenBank/DDBJ databases">
        <title>WGS assembly of Saponaria officinalis var. Norfolk2.</title>
        <authorList>
            <person name="Jenkins J."/>
            <person name="Shu S."/>
            <person name="Grimwood J."/>
            <person name="Barry K."/>
            <person name="Goodstein D."/>
            <person name="Schmutz J."/>
            <person name="Leebens-Mack J."/>
            <person name="Osbourn A."/>
        </authorList>
    </citation>
    <scope>NUCLEOTIDE SEQUENCE [LARGE SCALE GENOMIC DNA]</scope>
    <source>
        <strain evidence="2">JIC</strain>
    </source>
</reference>
<proteinExistence type="predicted"/>
<keyword evidence="3" id="KW-1185">Reference proteome</keyword>
<accession>A0AAW1MRL0</accession>
<dbReference type="AlphaFoldDB" id="A0AAW1MRL0"/>
<name>A0AAW1MRL0_SAPOF</name>
<evidence type="ECO:0000313" key="2">
    <source>
        <dbReference type="EMBL" id="KAK9750385.1"/>
    </source>
</evidence>
<feature type="region of interest" description="Disordered" evidence="1">
    <location>
        <begin position="68"/>
        <end position="92"/>
    </location>
</feature>
<organism evidence="2 3">
    <name type="scientific">Saponaria officinalis</name>
    <name type="common">Common soapwort</name>
    <name type="synonym">Lychnis saponaria</name>
    <dbReference type="NCBI Taxonomy" id="3572"/>
    <lineage>
        <taxon>Eukaryota</taxon>
        <taxon>Viridiplantae</taxon>
        <taxon>Streptophyta</taxon>
        <taxon>Embryophyta</taxon>
        <taxon>Tracheophyta</taxon>
        <taxon>Spermatophyta</taxon>
        <taxon>Magnoliopsida</taxon>
        <taxon>eudicotyledons</taxon>
        <taxon>Gunneridae</taxon>
        <taxon>Pentapetalae</taxon>
        <taxon>Caryophyllales</taxon>
        <taxon>Caryophyllaceae</taxon>
        <taxon>Caryophylleae</taxon>
        <taxon>Saponaria</taxon>
    </lineage>
</organism>